<feature type="compositionally biased region" description="Low complexity" evidence="7">
    <location>
        <begin position="1072"/>
        <end position="1086"/>
    </location>
</feature>
<evidence type="ECO:0000256" key="5">
    <source>
        <dbReference type="ARBA" id="ARBA00022777"/>
    </source>
</evidence>
<gene>
    <name evidence="10" type="ORF">ACHE_70364A</name>
</gene>
<evidence type="ECO:0000313" key="11">
    <source>
        <dbReference type="Proteomes" id="UP000637239"/>
    </source>
</evidence>
<dbReference type="GO" id="GO:0005886">
    <property type="term" value="C:plasma membrane"/>
    <property type="evidence" value="ECO:0007669"/>
    <property type="project" value="TreeGrafter"/>
</dbReference>
<dbReference type="CDD" id="cd17546">
    <property type="entry name" value="REC_hyHK_CKI1_RcsC-like"/>
    <property type="match status" value="1"/>
</dbReference>
<evidence type="ECO:0000256" key="7">
    <source>
        <dbReference type="SAM" id="MobiDB-lite"/>
    </source>
</evidence>
<dbReference type="InterPro" id="IPR003018">
    <property type="entry name" value="GAF"/>
</dbReference>
<dbReference type="InterPro" id="IPR036890">
    <property type="entry name" value="HATPase_C_sf"/>
</dbReference>
<feature type="compositionally biased region" description="Low complexity" evidence="7">
    <location>
        <begin position="309"/>
        <end position="325"/>
    </location>
</feature>
<dbReference type="Proteomes" id="UP000637239">
    <property type="component" value="Chromosome 7"/>
</dbReference>
<keyword evidence="4" id="KW-0808">Transferase</keyword>
<dbReference type="Gene3D" id="3.40.50.2300">
    <property type="match status" value="1"/>
</dbReference>
<feature type="domain" description="Response regulatory" evidence="9">
    <location>
        <begin position="1152"/>
        <end position="1274"/>
    </location>
</feature>
<dbReference type="InterPro" id="IPR003594">
    <property type="entry name" value="HATPase_dom"/>
</dbReference>
<dbReference type="GO" id="GO:0009927">
    <property type="term" value="F:histidine phosphotransfer kinase activity"/>
    <property type="evidence" value="ECO:0007669"/>
    <property type="project" value="TreeGrafter"/>
</dbReference>
<dbReference type="InterPro" id="IPR036097">
    <property type="entry name" value="HisK_dim/P_sf"/>
</dbReference>
<evidence type="ECO:0000256" key="1">
    <source>
        <dbReference type="ARBA" id="ARBA00000085"/>
    </source>
</evidence>
<protein>
    <recommendedName>
        <fullName evidence="2">histidine kinase</fullName>
        <ecNumber evidence="2">2.7.13.3</ecNumber>
    </recommendedName>
</protein>
<dbReference type="SMART" id="SM00448">
    <property type="entry name" value="REC"/>
    <property type="match status" value="1"/>
</dbReference>
<evidence type="ECO:0000259" key="9">
    <source>
        <dbReference type="PROSITE" id="PS50110"/>
    </source>
</evidence>
<dbReference type="PROSITE" id="PS50110">
    <property type="entry name" value="RESPONSE_REGULATORY"/>
    <property type="match status" value="1"/>
</dbReference>
<dbReference type="CDD" id="cd00082">
    <property type="entry name" value="HisKA"/>
    <property type="match status" value="1"/>
</dbReference>
<dbReference type="Pfam" id="PF00512">
    <property type="entry name" value="HisKA"/>
    <property type="match status" value="1"/>
</dbReference>
<proteinExistence type="predicted"/>
<comment type="catalytic activity">
    <reaction evidence="1">
        <text>ATP + protein L-histidine = ADP + protein N-phospho-L-histidine.</text>
        <dbReference type="EC" id="2.7.13.3"/>
    </reaction>
</comment>
<dbReference type="GO" id="GO:0000155">
    <property type="term" value="F:phosphorelay sensor kinase activity"/>
    <property type="evidence" value="ECO:0007669"/>
    <property type="project" value="InterPro"/>
</dbReference>
<evidence type="ECO:0000256" key="2">
    <source>
        <dbReference type="ARBA" id="ARBA00012438"/>
    </source>
</evidence>
<reference evidence="10" key="2">
    <citation type="submission" date="2021-02" db="EMBL/GenBank/DDBJ databases">
        <title>Aspergillus chevalieri M1 genome sequence.</title>
        <authorList>
            <person name="Kadooka C."/>
            <person name="Mori K."/>
            <person name="Futagami T."/>
        </authorList>
    </citation>
    <scope>NUCLEOTIDE SEQUENCE</scope>
    <source>
        <strain evidence="10">M1</strain>
    </source>
</reference>
<dbReference type="Gene3D" id="1.10.287.130">
    <property type="match status" value="1"/>
</dbReference>
<keyword evidence="3 6" id="KW-0597">Phosphoprotein</keyword>
<dbReference type="InterPro" id="IPR005467">
    <property type="entry name" value="His_kinase_dom"/>
</dbReference>
<reference evidence="10" key="1">
    <citation type="submission" date="2021-01" db="EMBL/GenBank/DDBJ databases">
        <authorList>
            <consortium name="Aspergillus chevalieri M1 genome sequencing consortium"/>
            <person name="Kazuki M."/>
            <person name="Futagami T."/>
        </authorList>
    </citation>
    <scope>NUCLEOTIDE SEQUENCE</scope>
    <source>
        <strain evidence="10">M1</strain>
    </source>
</reference>
<sequence length="1283" mass="139984">MDSSPRAQNDHHIGRRVRELYRYFQPEPSPQPTLVSSYFDSWASGDTLSSDNATVPAVSTASLSTPDPTAGLCAGPSPGEGLVLGNPNQTLSSFAQLAALRLGVQRVLISVSDRDSQHILANSTALPIDSGQTDGWSDLSTSNHTWSICKVSMIPPGTVNPGLCTEQHGPVKATVALPPSTRNPPQYRFLVIDDMSKDDRYASLPFVQGEPGFRFYAGTPLTTETNINIGCFFVLDTQPRSELTDAEKETLGSLGMIIMDYLKISRQAHEGRRATRLSRGLSCFVEGGRSLTEEVHPSYMGSPAFPNDNSNSRLGGSLDSGGPPSRRSHSSDTRSISSESESKADSLPSEWGSSGHKGAPFDETQDTSWPFKRAANLLRECLELGGDGGVIFLEAGNNCTLDSDSGSDSAGETGNPAPTLAISTLEDPFGPSTESKVTCPAMNLDRGFLLRLFRRYSKGRLWGFHRDGMLSSSDDDDNDEPRVSRSRSLRSKTGDMPLPRSGKGKWKAMENKLLNQYFPNACQVLFVPLWNAGNSQWFSGCFCWNTVETRVFSPNVELSSVLGFGSSIMADYSRIQSLISDRQKGDFIGSISHELRSPLHGILAAAEFLQGTQLDEFQSSLLETVNACGRTLLDTMNQVLDFSKIVSLERTWRNIKRHKASPLEVRGMEKVHLDSYVSTDLAVLAEEVVEGVCMGHAYGQRATASAEQPVILPHTTARGRSQSQGDPSKRTDVEVMMDIAHNNWVYRTQPGALRRILMNILGNAMKYTDFGRVSIRLEVTEVSESRLRRGSSGGAEDLVTLTVSDTGRGISEEFMRARLYTPFAQEDSLAVGTGLGMSIVRSLVRALNGSVNTYSRPGKGTMVKVTLPLERPQPEIKDAPESPAPQPSDKVTLTQARLLRDAFAGRRATILGVDTVTAAQHPLWSVIAHYVTEWYGLELVSWPPPTSTPVNLVLADEQMLAVEQDTGFITSVPALLVVCNKSVDYGTAKTKWAHLAHSVETIRQPSGPHKLARSIRKSLESVPDTSNTSMSIVLPNRTTSQDTVFSQGSTGSLKDRRIDLTGVNLDLTTPPELTNSSSGGSTSSKSPESESEPPMPYTTTTGPLPLSSPYVEKDEQYLPTAPHSPTTTVTELPQIEFEGEPEPEVQDHAKARVLVVDDNSINLKLMMTFMKKRDLLALDAAENGKIAVDAVERMQGYDLIFLDMSMPVMDGFEAARTIRSLEKENRTWRRATIIALTGLSSPRDEADALTSGVDLFLTKPVSFKSVAGLVDEWEEKRRGTVKT</sequence>
<dbReference type="SMART" id="SM00388">
    <property type="entry name" value="HisKA"/>
    <property type="match status" value="1"/>
</dbReference>
<dbReference type="SUPFAM" id="SSF47384">
    <property type="entry name" value="Homodimeric domain of signal transducing histidine kinase"/>
    <property type="match status" value="1"/>
</dbReference>
<feature type="compositionally biased region" description="Low complexity" evidence="7">
    <location>
        <begin position="1097"/>
        <end position="1110"/>
    </location>
</feature>
<dbReference type="InterPro" id="IPR001789">
    <property type="entry name" value="Sig_transdc_resp-reg_receiver"/>
</dbReference>
<evidence type="ECO:0000259" key="8">
    <source>
        <dbReference type="PROSITE" id="PS50109"/>
    </source>
</evidence>
<keyword evidence="5" id="KW-0418">Kinase</keyword>
<dbReference type="InterPro" id="IPR003661">
    <property type="entry name" value="HisK_dim/P_dom"/>
</dbReference>
<evidence type="ECO:0000256" key="3">
    <source>
        <dbReference type="ARBA" id="ARBA00022553"/>
    </source>
</evidence>
<accession>A0A7R7ZS81</accession>
<evidence type="ECO:0000313" key="10">
    <source>
        <dbReference type="EMBL" id="BCR91521.1"/>
    </source>
</evidence>
<dbReference type="KEGG" id="ache:ACHE_70364A"/>
<dbReference type="EC" id="2.7.13.3" evidence="2"/>
<dbReference type="EMBL" id="AP024422">
    <property type="protein sequence ID" value="BCR91521.1"/>
    <property type="molecule type" value="Genomic_DNA"/>
</dbReference>
<feature type="domain" description="Histidine kinase" evidence="8">
    <location>
        <begin position="590"/>
        <end position="871"/>
    </location>
</feature>
<dbReference type="PANTHER" id="PTHR43047:SF72">
    <property type="entry name" value="OSMOSENSING HISTIDINE PROTEIN KINASE SLN1"/>
    <property type="match status" value="1"/>
</dbReference>
<dbReference type="PANTHER" id="PTHR43047">
    <property type="entry name" value="TWO-COMPONENT HISTIDINE PROTEIN KINASE"/>
    <property type="match status" value="1"/>
</dbReference>
<dbReference type="RefSeq" id="XP_043140043.1">
    <property type="nucleotide sequence ID" value="XM_043282689.1"/>
</dbReference>
<dbReference type="InterPro" id="IPR011006">
    <property type="entry name" value="CheY-like_superfamily"/>
</dbReference>
<dbReference type="SUPFAM" id="SSF55874">
    <property type="entry name" value="ATPase domain of HSP90 chaperone/DNA topoisomerase II/histidine kinase"/>
    <property type="match status" value="1"/>
</dbReference>
<feature type="region of interest" description="Disordered" evidence="7">
    <location>
        <begin position="471"/>
        <end position="504"/>
    </location>
</feature>
<dbReference type="PROSITE" id="PS50109">
    <property type="entry name" value="HIS_KIN"/>
    <property type="match status" value="1"/>
</dbReference>
<dbReference type="Pfam" id="PF00072">
    <property type="entry name" value="Response_reg"/>
    <property type="match status" value="1"/>
</dbReference>
<dbReference type="Gene3D" id="3.30.565.10">
    <property type="entry name" value="Histidine kinase-like ATPase, C-terminal domain"/>
    <property type="match status" value="1"/>
</dbReference>
<dbReference type="InterPro" id="IPR004358">
    <property type="entry name" value="Sig_transdc_His_kin-like_C"/>
</dbReference>
<dbReference type="SUPFAM" id="SSF55781">
    <property type="entry name" value="GAF domain-like"/>
    <property type="match status" value="1"/>
</dbReference>
<feature type="region of interest" description="Disordered" evidence="7">
    <location>
        <begin position="295"/>
        <end position="366"/>
    </location>
</feature>
<dbReference type="FunFam" id="1.10.287.130:FF:000023">
    <property type="entry name" value="Sensor histidine kinase/response regulator, putative"/>
    <property type="match status" value="1"/>
</dbReference>
<feature type="modified residue" description="4-aspartylphosphate" evidence="6">
    <location>
        <position position="1203"/>
    </location>
</feature>
<dbReference type="SUPFAM" id="SSF52172">
    <property type="entry name" value="CheY-like"/>
    <property type="match status" value="1"/>
</dbReference>
<evidence type="ECO:0000256" key="6">
    <source>
        <dbReference type="PROSITE-ProRule" id="PRU00169"/>
    </source>
</evidence>
<dbReference type="Pfam" id="PF02518">
    <property type="entry name" value="HATPase_c"/>
    <property type="match status" value="1"/>
</dbReference>
<name>A0A7R7ZS81_ASPCH</name>
<dbReference type="GeneID" id="66985879"/>
<feature type="compositionally biased region" description="Polar residues" evidence="7">
    <location>
        <begin position="1023"/>
        <end position="1052"/>
    </location>
</feature>
<organism evidence="10 11">
    <name type="scientific">Aspergillus chevalieri</name>
    <name type="common">Eurotium chevalieri</name>
    <dbReference type="NCBI Taxonomy" id="182096"/>
    <lineage>
        <taxon>Eukaryota</taxon>
        <taxon>Fungi</taxon>
        <taxon>Dikarya</taxon>
        <taxon>Ascomycota</taxon>
        <taxon>Pezizomycotina</taxon>
        <taxon>Eurotiomycetes</taxon>
        <taxon>Eurotiomycetidae</taxon>
        <taxon>Eurotiales</taxon>
        <taxon>Aspergillaceae</taxon>
        <taxon>Aspergillus</taxon>
        <taxon>Aspergillus subgen. Aspergillus</taxon>
    </lineage>
</organism>
<evidence type="ECO:0000256" key="4">
    <source>
        <dbReference type="ARBA" id="ARBA00022679"/>
    </source>
</evidence>
<dbReference type="SMART" id="SM00387">
    <property type="entry name" value="HATPase_c"/>
    <property type="match status" value="1"/>
</dbReference>
<keyword evidence="11" id="KW-1185">Reference proteome</keyword>
<feature type="compositionally biased region" description="Low complexity" evidence="7">
    <location>
        <begin position="333"/>
        <end position="349"/>
    </location>
</feature>
<dbReference type="PRINTS" id="PR00344">
    <property type="entry name" value="BCTRLSENSOR"/>
</dbReference>
<feature type="region of interest" description="Disordered" evidence="7">
    <location>
        <begin position="1004"/>
        <end position="1110"/>
    </location>
</feature>
<dbReference type="Pfam" id="PF01590">
    <property type="entry name" value="GAF"/>
    <property type="match status" value="1"/>
</dbReference>